<organism evidence="1 2">
    <name type="scientific">Paenibacillus illinoisensis</name>
    <dbReference type="NCBI Taxonomy" id="59845"/>
    <lineage>
        <taxon>Bacteria</taxon>
        <taxon>Bacillati</taxon>
        <taxon>Bacillota</taxon>
        <taxon>Bacilli</taxon>
        <taxon>Bacillales</taxon>
        <taxon>Paenibacillaceae</taxon>
        <taxon>Paenibacillus</taxon>
    </lineage>
</organism>
<sequence>MSAFREAVEQNHIIQCVVNEFTCRVLWSEGRPCLEYQHEEDLKHITAYVEANFGVELLDVFFTTVESLPA</sequence>
<dbReference type="AlphaFoldDB" id="A0A2W0C4G0"/>
<gene>
    <name evidence="1" type="ORF">PIL02S_04933</name>
</gene>
<dbReference type="RefSeq" id="WP_110821861.1">
    <property type="nucleotide sequence ID" value="NZ_PRLG01000025.1"/>
</dbReference>
<reference evidence="1 2" key="1">
    <citation type="submission" date="2018-01" db="EMBL/GenBank/DDBJ databases">
        <title>Genome sequence of the PGP bacterium Paenibacillus illinoisensis E3.</title>
        <authorList>
            <person name="Rolli E."/>
            <person name="Marasco R."/>
            <person name="Bessem C."/>
            <person name="Michoud G."/>
            <person name="Gaiarsa S."/>
            <person name="Borin S."/>
            <person name="Daffonchio D."/>
        </authorList>
    </citation>
    <scope>NUCLEOTIDE SEQUENCE [LARGE SCALE GENOMIC DNA]</scope>
    <source>
        <strain evidence="1 2">E3</strain>
    </source>
</reference>
<proteinExistence type="predicted"/>
<accession>A0A2W0C4G0</accession>
<dbReference type="OrthoDB" id="2646757at2"/>
<name>A0A2W0C4G0_9BACL</name>
<dbReference type="EMBL" id="PRLG01000025">
    <property type="protein sequence ID" value="PYY27066.1"/>
    <property type="molecule type" value="Genomic_DNA"/>
</dbReference>
<evidence type="ECO:0000313" key="1">
    <source>
        <dbReference type="EMBL" id="PYY27066.1"/>
    </source>
</evidence>
<comment type="caution">
    <text evidence="1">The sequence shown here is derived from an EMBL/GenBank/DDBJ whole genome shotgun (WGS) entry which is preliminary data.</text>
</comment>
<evidence type="ECO:0000313" key="2">
    <source>
        <dbReference type="Proteomes" id="UP000247459"/>
    </source>
</evidence>
<dbReference type="Proteomes" id="UP000247459">
    <property type="component" value="Unassembled WGS sequence"/>
</dbReference>
<protein>
    <submittedName>
        <fullName evidence="1">Uncharacterized protein</fullName>
    </submittedName>
</protein>